<keyword evidence="5" id="KW-0573">Peptidoglycan synthesis</keyword>
<dbReference type="Pfam" id="PF00768">
    <property type="entry name" value="Peptidase_S11"/>
    <property type="match status" value="1"/>
</dbReference>
<dbReference type="Proteomes" id="UP001595867">
    <property type="component" value="Unassembled WGS sequence"/>
</dbReference>
<evidence type="ECO:0000256" key="1">
    <source>
        <dbReference type="ARBA" id="ARBA00007164"/>
    </source>
</evidence>
<dbReference type="InterPro" id="IPR001967">
    <property type="entry name" value="Peptidase_S11_N"/>
</dbReference>
<organism evidence="12 13">
    <name type="scientific">Actinoplanes subglobosus</name>
    <dbReference type="NCBI Taxonomy" id="1547892"/>
    <lineage>
        <taxon>Bacteria</taxon>
        <taxon>Bacillati</taxon>
        <taxon>Actinomycetota</taxon>
        <taxon>Actinomycetes</taxon>
        <taxon>Micromonosporales</taxon>
        <taxon>Micromonosporaceae</taxon>
        <taxon>Actinoplanes</taxon>
    </lineage>
</organism>
<feature type="signal peptide" evidence="10">
    <location>
        <begin position="1"/>
        <end position="26"/>
    </location>
</feature>
<evidence type="ECO:0000256" key="2">
    <source>
        <dbReference type="ARBA" id="ARBA00022729"/>
    </source>
</evidence>
<evidence type="ECO:0000313" key="12">
    <source>
        <dbReference type="EMBL" id="MFC4064735.1"/>
    </source>
</evidence>
<evidence type="ECO:0000256" key="6">
    <source>
        <dbReference type="ARBA" id="ARBA00023316"/>
    </source>
</evidence>
<dbReference type="InterPro" id="IPR018044">
    <property type="entry name" value="Peptidase_S11"/>
</dbReference>
<protein>
    <submittedName>
        <fullName evidence="12">D-alanyl-D-alanine carboxypeptidase family protein</fullName>
        <ecNumber evidence="12">3.4.-.-</ecNumber>
    </submittedName>
</protein>
<comment type="similarity">
    <text evidence="1 7">Belongs to the peptidase S11 family.</text>
</comment>
<keyword evidence="4" id="KW-0133">Cell shape</keyword>
<sequence length="488" mass="48738">MRTVAAALAAFLLATPALLHPAAASAASLPTTASRASISSLGPAPASSRVSTGLGSAFSSRASTGLASTFPSRASTGLASTGSSSAGSSSAGVSLAEVPCPKPKVAKPSAPPRPTPPAEVAEDMAVGGPALATHGLIVPEGSTGVPALTATTWLVADLDTGEVLGACGPHVHQTPASVQKMLLAATAIDQLDPSQKMTVTRGDLDIEPGSSAVGLVVGGTYSISTLWLGLMLNSGNDAANALARLAGGGGPDGLKKTVAAMNAKAASIGARQTHAVTPSGLDGKGQFTSAYDLALIARVCFGSDDFRKYVLTRSAQMPAQKKPKAGGFQFQNENKLIYNYPGALGGKTGFTTLARHSYVGAATRNGRTLVATLLGAEARPLRGWEQGAALLDWGFAQPAGASVGKLVTPEEVAAAEKSAAATTEAATVGAGAGVQAAHPGGPTGFTVVAAVSVAAALTAVPLLLLLTQRRQRRLRKTDPPRPLPPATG</sequence>
<dbReference type="InterPro" id="IPR012338">
    <property type="entry name" value="Beta-lactam/transpept-like"/>
</dbReference>
<reference evidence="13" key="1">
    <citation type="journal article" date="2019" name="Int. J. Syst. Evol. Microbiol.">
        <title>The Global Catalogue of Microorganisms (GCM) 10K type strain sequencing project: providing services to taxonomists for standard genome sequencing and annotation.</title>
        <authorList>
            <consortium name="The Broad Institute Genomics Platform"/>
            <consortium name="The Broad Institute Genome Sequencing Center for Infectious Disease"/>
            <person name="Wu L."/>
            <person name="Ma J."/>
        </authorList>
    </citation>
    <scope>NUCLEOTIDE SEQUENCE [LARGE SCALE GENOMIC DNA]</scope>
    <source>
        <strain evidence="13">TBRC 5832</strain>
    </source>
</reference>
<evidence type="ECO:0000256" key="8">
    <source>
        <dbReference type="SAM" id="MobiDB-lite"/>
    </source>
</evidence>
<proteinExistence type="inferred from homology"/>
<keyword evidence="12" id="KW-0121">Carboxypeptidase</keyword>
<feature type="compositionally biased region" description="Low complexity" evidence="8">
    <location>
        <begin position="74"/>
        <end position="99"/>
    </location>
</feature>
<evidence type="ECO:0000256" key="5">
    <source>
        <dbReference type="ARBA" id="ARBA00022984"/>
    </source>
</evidence>
<keyword evidence="9" id="KW-0472">Membrane</keyword>
<feature type="transmembrane region" description="Helical" evidence="9">
    <location>
        <begin position="445"/>
        <end position="466"/>
    </location>
</feature>
<dbReference type="PANTHER" id="PTHR21581:SF33">
    <property type="entry name" value="D-ALANYL-D-ALANINE CARBOXYPEPTIDASE DACB"/>
    <property type="match status" value="1"/>
</dbReference>
<feature type="domain" description="Peptidase S11 D-alanyl-D-alanine carboxypeptidase A N-terminal" evidence="11">
    <location>
        <begin position="144"/>
        <end position="377"/>
    </location>
</feature>
<evidence type="ECO:0000259" key="11">
    <source>
        <dbReference type="Pfam" id="PF00768"/>
    </source>
</evidence>
<keyword evidence="2 10" id="KW-0732">Signal</keyword>
<dbReference type="EC" id="3.4.-.-" evidence="12"/>
<evidence type="ECO:0000313" key="13">
    <source>
        <dbReference type="Proteomes" id="UP001595867"/>
    </source>
</evidence>
<dbReference type="GO" id="GO:0004180">
    <property type="term" value="F:carboxypeptidase activity"/>
    <property type="evidence" value="ECO:0007669"/>
    <property type="project" value="UniProtKB-KW"/>
</dbReference>
<dbReference type="SUPFAM" id="SSF56601">
    <property type="entry name" value="beta-lactamase/transpeptidase-like"/>
    <property type="match status" value="1"/>
</dbReference>
<name>A0ABV8IP32_9ACTN</name>
<evidence type="ECO:0000256" key="7">
    <source>
        <dbReference type="RuleBase" id="RU004016"/>
    </source>
</evidence>
<keyword evidence="9" id="KW-0812">Transmembrane</keyword>
<keyword evidence="9" id="KW-1133">Transmembrane helix</keyword>
<dbReference type="PANTHER" id="PTHR21581">
    <property type="entry name" value="D-ALANYL-D-ALANINE CARBOXYPEPTIDASE"/>
    <property type="match status" value="1"/>
</dbReference>
<keyword evidence="13" id="KW-1185">Reference proteome</keyword>
<evidence type="ECO:0000256" key="4">
    <source>
        <dbReference type="ARBA" id="ARBA00022960"/>
    </source>
</evidence>
<keyword evidence="6" id="KW-0961">Cell wall biogenesis/degradation</keyword>
<dbReference type="RefSeq" id="WP_378065777.1">
    <property type="nucleotide sequence ID" value="NZ_JBHSBL010000006.1"/>
</dbReference>
<evidence type="ECO:0000256" key="9">
    <source>
        <dbReference type="SAM" id="Phobius"/>
    </source>
</evidence>
<keyword evidence="3 12" id="KW-0378">Hydrolase</keyword>
<keyword evidence="12" id="KW-0645">Protease</keyword>
<dbReference type="Gene3D" id="3.40.710.10">
    <property type="entry name" value="DD-peptidase/beta-lactamase superfamily"/>
    <property type="match status" value="1"/>
</dbReference>
<accession>A0ABV8IP32</accession>
<feature type="chain" id="PRO_5046084765" evidence="10">
    <location>
        <begin position="27"/>
        <end position="488"/>
    </location>
</feature>
<comment type="caution">
    <text evidence="12">The sequence shown here is derived from an EMBL/GenBank/DDBJ whole genome shotgun (WGS) entry which is preliminary data.</text>
</comment>
<dbReference type="EMBL" id="JBHSBL010000006">
    <property type="protein sequence ID" value="MFC4064735.1"/>
    <property type="molecule type" value="Genomic_DNA"/>
</dbReference>
<feature type="region of interest" description="Disordered" evidence="8">
    <location>
        <begin position="72"/>
        <end position="121"/>
    </location>
</feature>
<gene>
    <name evidence="12" type="ORF">ACFO0C_07325</name>
</gene>
<dbReference type="PRINTS" id="PR00725">
    <property type="entry name" value="DADACBPTASE1"/>
</dbReference>
<evidence type="ECO:0000256" key="10">
    <source>
        <dbReference type="SAM" id="SignalP"/>
    </source>
</evidence>
<evidence type="ECO:0000256" key="3">
    <source>
        <dbReference type="ARBA" id="ARBA00022801"/>
    </source>
</evidence>